<proteinExistence type="predicted"/>
<evidence type="ECO:0008006" key="3">
    <source>
        <dbReference type="Google" id="ProtNLM"/>
    </source>
</evidence>
<keyword evidence="2" id="KW-1185">Reference proteome</keyword>
<gene>
    <name evidence="1" type="ORF">EVAR_87389_1</name>
</gene>
<comment type="caution">
    <text evidence="1">The sequence shown here is derived from an EMBL/GenBank/DDBJ whole genome shotgun (WGS) entry which is preliminary data.</text>
</comment>
<reference evidence="1 2" key="1">
    <citation type="journal article" date="2019" name="Commun. Biol.">
        <title>The bagworm genome reveals a unique fibroin gene that provides high tensile strength.</title>
        <authorList>
            <person name="Kono N."/>
            <person name="Nakamura H."/>
            <person name="Ohtoshi R."/>
            <person name="Tomita M."/>
            <person name="Numata K."/>
            <person name="Arakawa K."/>
        </authorList>
    </citation>
    <scope>NUCLEOTIDE SEQUENCE [LARGE SCALE GENOMIC DNA]</scope>
</reference>
<dbReference type="Proteomes" id="UP000299102">
    <property type="component" value="Unassembled WGS sequence"/>
</dbReference>
<dbReference type="OrthoDB" id="10065625at2759"/>
<evidence type="ECO:0000313" key="2">
    <source>
        <dbReference type="Proteomes" id="UP000299102"/>
    </source>
</evidence>
<name>A0A4C1Y3I7_EUMVA</name>
<accession>A0A4C1Y3I7</accession>
<dbReference type="EMBL" id="BGZK01001030">
    <property type="protein sequence ID" value="GBP69109.1"/>
    <property type="molecule type" value="Genomic_DNA"/>
</dbReference>
<protein>
    <recommendedName>
        <fullName evidence="3">Reverse transcriptase domain-containing protein</fullName>
    </recommendedName>
</protein>
<evidence type="ECO:0000313" key="1">
    <source>
        <dbReference type="EMBL" id="GBP69109.1"/>
    </source>
</evidence>
<sequence length="79" mass="8856">MAVLLDMENAFDRVRYDGLIHNLLDTSLLPVLIRVVTSFLQRCSFCVAVDDVLPASKSETSRSTAGQLPISRIIRTIHR</sequence>
<dbReference type="AlphaFoldDB" id="A0A4C1Y3I7"/>
<organism evidence="1 2">
    <name type="scientific">Eumeta variegata</name>
    <name type="common">Bagworm moth</name>
    <name type="synonym">Eumeta japonica</name>
    <dbReference type="NCBI Taxonomy" id="151549"/>
    <lineage>
        <taxon>Eukaryota</taxon>
        <taxon>Metazoa</taxon>
        <taxon>Ecdysozoa</taxon>
        <taxon>Arthropoda</taxon>
        <taxon>Hexapoda</taxon>
        <taxon>Insecta</taxon>
        <taxon>Pterygota</taxon>
        <taxon>Neoptera</taxon>
        <taxon>Endopterygota</taxon>
        <taxon>Lepidoptera</taxon>
        <taxon>Glossata</taxon>
        <taxon>Ditrysia</taxon>
        <taxon>Tineoidea</taxon>
        <taxon>Psychidae</taxon>
        <taxon>Oiketicinae</taxon>
        <taxon>Eumeta</taxon>
    </lineage>
</organism>